<keyword evidence="4" id="KW-0995">Kinetochore</keyword>
<dbReference type="GO" id="GO:0005654">
    <property type="term" value="C:nucleoplasm"/>
    <property type="evidence" value="ECO:0007669"/>
    <property type="project" value="TreeGrafter"/>
</dbReference>
<dbReference type="InterPro" id="IPR009072">
    <property type="entry name" value="Histone-fold"/>
</dbReference>
<dbReference type="PANTHER" id="PTHR34832">
    <property type="entry name" value="CENTROMERE PROTEIN W"/>
    <property type="match status" value="1"/>
</dbReference>
<dbReference type="Proteomes" id="UP000314986">
    <property type="component" value="Unassembled WGS sequence"/>
</dbReference>
<dbReference type="InterPro" id="IPR028847">
    <property type="entry name" value="CENP-W"/>
</dbReference>
<dbReference type="GO" id="GO:0003677">
    <property type="term" value="F:DNA binding"/>
    <property type="evidence" value="ECO:0007669"/>
    <property type="project" value="InterPro"/>
</dbReference>
<evidence type="ECO:0000256" key="7">
    <source>
        <dbReference type="ARBA" id="ARBA00038432"/>
    </source>
</evidence>
<dbReference type="GO" id="GO:0000776">
    <property type="term" value="C:kinetochore"/>
    <property type="evidence" value="ECO:0007669"/>
    <property type="project" value="UniProtKB-KW"/>
</dbReference>
<organism evidence="8">
    <name type="scientific">Callorhinchus milii</name>
    <name type="common">Ghost shark</name>
    <dbReference type="NCBI Taxonomy" id="7868"/>
    <lineage>
        <taxon>Eukaryota</taxon>
        <taxon>Metazoa</taxon>
        <taxon>Chordata</taxon>
        <taxon>Craniata</taxon>
        <taxon>Vertebrata</taxon>
        <taxon>Chondrichthyes</taxon>
        <taxon>Holocephali</taxon>
        <taxon>Chimaeriformes</taxon>
        <taxon>Callorhinchidae</taxon>
        <taxon>Callorhinchus</taxon>
    </lineage>
</organism>
<keyword evidence="3" id="KW-0158">Chromosome</keyword>
<evidence type="ECO:0000256" key="5">
    <source>
        <dbReference type="ARBA" id="ARBA00023242"/>
    </source>
</evidence>
<dbReference type="Pfam" id="PF15510">
    <property type="entry name" value="CENP-W"/>
    <property type="match status" value="1"/>
</dbReference>
<evidence type="ECO:0000313" key="8">
    <source>
        <dbReference type="EMBL" id="AFK11593.1"/>
    </source>
</evidence>
<protein>
    <submittedName>
        <fullName evidence="8">Centromere protein W-like isoform 1</fullName>
    </submittedName>
</protein>
<reference evidence="8" key="3">
    <citation type="journal article" date="2012" name="PLoS ONE">
        <title>Sequencing and Analysis of Full-Length cDNAs, 5'-ESTs and 3'-ESTs from a Cartilaginous Fish, the Elephant Shark (Callorhinchus milii).</title>
        <authorList>
            <person name="Tan Y.Y."/>
            <person name="Kodzius R."/>
            <person name="Tay B.H."/>
            <person name="Tay A."/>
            <person name="Brenner S."/>
            <person name="Venkatesh B."/>
        </authorList>
    </citation>
    <scope>NUCLEOTIDE SEQUENCE</scope>
    <source>
        <tissue evidence="8">Testis</tissue>
    </source>
</reference>
<dbReference type="STRING" id="7868.ENSCMIP00000026541"/>
<dbReference type="GeneID" id="103182302"/>
<reference evidence="10" key="2">
    <citation type="journal article" date="2007" name="PLoS Biol.">
        <title>Survey sequencing and comparative analysis of the elephant shark (Callorhinchus milii) genome.</title>
        <authorList>
            <person name="Venkatesh B."/>
            <person name="Kirkness E.F."/>
            <person name="Loh Y.H."/>
            <person name="Halpern A.L."/>
            <person name="Lee A.P."/>
            <person name="Johnson J."/>
            <person name="Dandona N."/>
            <person name="Viswanathan L.D."/>
            <person name="Tay A."/>
            <person name="Venter J.C."/>
            <person name="Strausberg R.L."/>
            <person name="Brenner S."/>
        </authorList>
    </citation>
    <scope>NUCLEOTIDE SEQUENCE [LARGE SCALE GENOMIC DNA]</scope>
</reference>
<dbReference type="OMA" id="DIHTMIH"/>
<dbReference type="GO" id="GO:0046982">
    <property type="term" value="F:protein heterodimerization activity"/>
    <property type="evidence" value="ECO:0007669"/>
    <property type="project" value="InterPro"/>
</dbReference>
<proteinExistence type="evidence at transcript level"/>
<dbReference type="CDD" id="cd13732">
    <property type="entry name" value="HFD_CENP-W"/>
    <property type="match status" value="1"/>
</dbReference>
<dbReference type="PANTHER" id="PTHR34832:SF1">
    <property type="entry name" value="CENTROMERE PROTEIN W"/>
    <property type="match status" value="1"/>
</dbReference>
<name>K4FTR8_CALMI</name>
<evidence type="ECO:0000256" key="1">
    <source>
        <dbReference type="ARBA" id="ARBA00004123"/>
    </source>
</evidence>
<reference evidence="9" key="5">
    <citation type="submission" date="2025-05" db="UniProtKB">
        <authorList>
            <consortium name="Ensembl"/>
        </authorList>
    </citation>
    <scope>IDENTIFICATION</scope>
</reference>
<evidence type="ECO:0000256" key="6">
    <source>
        <dbReference type="ARBA" id="ARBA00023328"/>
    </source>
</evidence>
<keyword evidence="5" id="KW-0539">Nucleus</keyword>
<comment type="subcellular location">
    <subcellularLocation>
        <location evidence="2">Chromosome</location>
        <location evidence="2">Centromere</location>
        <location evidence="2">Kinetochore</location>
    </subcellularLocation>
    <subcellularLocation>
        <location evidence="1">Nucleus</location>
    </subcellularLocation>
</comment>
<dbReference type="GO" id="GO:0007059">
    <property type="term" value="P:chromosome segregation"/>
    <property type="evidence" value="ECO:0007669"/>
    <property type="project" value="TreeGrafter"/>
</dbReference>
<reference evidence="10" key="1">
    <citation type="journal article" date="2006" name="Science">
        <title>Ancient noncoding elements conserved in the human genome.</title>
        <authorList>
            <person name="Venkatesh B."/>
            <person name="Kirkness E.F."/>
            <person name="Loh Y.H."/>
            <person name="Halpern A.L."/>
            <person name="Lee A.P."/>
            <person name="Johnson J."/>
            <person name="Dandona N."/>
            <person name="Viswanathan L.D."/>
            <person name="Tay A."/>
            <person name="Venter J.C."/>
            <person name="Strausberg R.L."/>
            <person name="Brenner S."/>
        </authorList>
    </citation>
    <scope>NUCLEOTIDE SEQUENCE [LARGE SCALE GENOMIC DNA]</scope>
</reference>
<sequence length="76" mass="8610">MKVAVSKGSITSAIRKHRPGLRLSRDIHTMIHLNCLMFFRRLAIEARDKAVESKCSLIQPNHVMQVAKTVLKKSRG</sequence>
<keyword evidence="6" id="KW-0137">Centromere</keyword>
<dbReference type="AlphaFoldDB" id="K4FTR8"/>
<keyword evidence="10" id="KW-1185">Reference proteome</keyword>
<dbReference type="KEGG" id="cmk:103182302"/>
<evidence type="ECO:0000313" key="10">
    <source>
        <dbReference type="Proteomes" id="UP000314986"/>
    </source>
</evidence>
<reference evidence="10" key="4">
    <citation type="journal article" date="2014" name="Nature">
        <title>Elephant shark genome provides unique insights into gnathostome evolution.</title>
        <authorList>
            <consortium name="International Elephant Shark Genome Sequencing Consortium"/>
            <person name="Venkatesh B."/>
            <person name="Lee A.P."/>
            <person name="Ravi V."/>
            <person name="Maurya A.K."/>
            <person name="Lian M.M."/>
            <person name="Swann J.B."/>
            <person name="Ohta Y."/>
            <person name="Flajnik M.F."/>
            <person name="Sutoh Y."/>
            <person name="Kasahara M."/>
            <person name="Hoon S."/>
            <person name="Gangu V."/>
            <person name="Roy S.W."/>
            <person name="Irimia M."/>
            <person name="Korzh V."/>
            <person name="Kondrychyn I."/>
            <person name="Lim Z.W."/>
            <person name="Tay B.H."/>
            <person name="Tohari S."/>
            <person name="Kong K.W."/>
            <person name="Ho S."/>
            <person name="Lorente-Galdos B."/>
            <person name="Quilez J."/>
            <person name="Marques-Bonet T."/>
            <person name="Raney B.J."/>
            <person name="Ingham P.W."/>
            <person name="Tay A."/>
            <person name="Hillier L.W."/>
            <person name="Minx P."/>
            <person name="Boehm T."/>
            <person name="Wilson R.K."/>
            <person name="Brenner S."/>
            <person name="Warren W.C."/>
        </authorList>
    </citation>
    <scope>NUCLEOTIDE SEQUENCE [LARGE SCALE GENOMIC DNA]</scope>
</reference>
<dbReference type="RefSeq" id="XP_007897455.1">
    <property type="nucleotide sequence ID" value="XM_007899264.2"/>
</dbReference>
<dbReference type="InterPro" id="IPR052484">
    <property type="entry name" value="CENP-W/WIP1"/>
</dbReference>
<dbReference type="Ensembl" id="ENSCMIT00000026971.1">
    <property type="protein sequence ID" value="ENSCMIP00000026541.1"/>
    <property type="gene ID" value="ENSCMIG00000011621.1"/>
</dbReference>
<comment type="similarity">
    <text evidence="7">Belongs to the CENP-W/WIP1 family.</text>
</comment>
<dbReference type="SUPFAM" id="SSF47113">
    <property type="entry name" value="Histone-fold"/>
    <property type="match status" value="1"/>
</dbReference>
<gene>
    <name evidence="9" type="primary">LOC103182302</name>
</gene>
<evidence type="ECO:0000256" key="2">
    <source>
        <dbReference type="ARBA" id="ARBA00004629"/>
    </source>
</evidence>
<evidence type="ECO:0000256" key="3">
    <source>
        <dbReference type="ARBA" id="ARBA00022454"/>
    </source>
</evidence>
<evidence type="ECO:0000256" key="4">
    <source>
        <dbReference type="ARBA" id="ARBA00022838"/>
    </source>
</evidence>
<dbReference type="GO" id="GO:0051382">
    <property type="term" value="P:kinetochore assembly"/>
    <property type="evidence" value="ECO:0007669"/>
    <property type="project" value="InterPro"/>
</dbReference>
<accession>K4FTR8</accession>
<dbReference type="GeneTree" id="ENSGT01030000234912"/>
<dbReference type="OrthoDB" id="2543597at2759"/>
<dbReference type="GO" id="GO:0000278">
    <property type="term" value="P:mitotic cell cycle"/>
    <property type="evidence" value="ECO:0007669"/>
    <property type="project" value="InterPro"/>
</dbReference>
<dbReference type="EMBL" id="JX053365">
    <property type="protein sequence ID" value="AFK11593.1"/>
    <property type="molecule type" value="mRNA"/>
</dbReference>
<evidence type="ECO:0000313" key="9">
    <source>
        <dbReference type="Ensembl" id="ENSCMIP00000026541.1"/>
    </source>
</evidence>
<dbReference type="Gene3D" id="1.10.20.10">
    <property type="entry name" value="Histone, subunit A"/>
    <property type="match status" value="1"/>
</dbReference>